<evidence type="ECO:0000313" key="2">
    <source>
        <dbReference type="EMBL" id="AZA16096.1"/>
    </source>
</evidence>
<accession>A0A061C791</accession>
<dbReference type="RefSeq" id="WP_003615189.1">
    <property type="nucleotide sequence ID" value="NZ_BJLO01000043.1"/>
</dbReference>
<dbReference type="PROSITE" id="PS51186">
    <property type="entry name" value="GNAT"/>
    <property type="match status" value="1"/>
</dbReference>
<sequence>MFSYKINDELELAVPRLTDGEALYDLIDRNRDNLSYYLPWVDHVHDVQAETDAIRRDLVRFAEGKALDLHIWYHGRLAGKVSLNSIDAVYSEADIGYFLGKEFRGRGIMTLATRAIIDIAFGEYGLHRIMLQCAVDNLPSNNVAKRLGMRFEGCHKGRLILRDGYHDSSEYAVLAEEWPDVQEKY</sequence>
<dbReference type="InterPro" id="IPR016181">
    <property type="entry name" value="Acyl_CoA_acyltransferase"/>
</dbReference>
<dbReference type="SUPFAM" id="SSF55729">
    <property type="entry name" value="Acyl-CoA N-acyltransferases (Nat)"/>
    <property type="match status" value="1"/>
</dbReference>
<dbReference type="AlphaFoldDB" id="A0A061C791"/>
<proteinExistence type="predicted"/>
<evidence type="ECO:0000313" key="3">
    <source>
        <dbReference type="EMBL" id="MCD5562688.1"/>
    </source>
</evidence>
<gene>
    <name evidence="2" type="ORF">DQL93_05780</name>
    <name evidence="3" type="ORF">LOB85_00655</name>
</gene>
<dbReference type="GO" id="GO:1990189">
    <property type="term" value="F:protein N-terminal-serine acetyltransferase activity"/>
    <property type="evidence" value="ECO:0007669"/>
    <property type="project" value="TreeGrafter"/>
</dbReference>
<dbReference type="Proteomes" id="UP001200334">
    <property type="component" value="Unassembled WGS sequence"/>
</dbReference>
<reference evidence="2" key="1">
    <citation type="submission" date="2018-07" db="EMBL/GenBank/DDBJ databases">
        <authorList>
            <person name="Somerville V."/>
        </authorList>
    </citation>
    <scope>NUCLEOTIDE SEQUENCE</scope>
    <source>
        <strain evidence="2">NWC_2_2</strain>
    </source>
</reference>
<dbReference type="PANTHER" id="PTHR43441">
    <property type="entry name" value="RIBOSOMAL-PROTEIN-SERINE ACETYLTRANSFERASE"/>
    <property type="match status" value="1"/>
</dbReference>
<evidence type="ECO:0000259" key="1">
    <source>
        <dbReference type="PROSITE" id="PS51186"/>
    </source>
</evidence>
<feature type="domain" description="N-acetyltransferase" evidence="1">
    <location>
        <begin position="10"/>
        <end position="180"/>
    </location>
</feature>
<keyword evidence="2" id="KW-0808">Transferase</keyword>
<dbReference type="EMBL" id="JAJNUY010000002">
    <property type="protein sequence ID" value="MCD5562688.1"/>
    <property type="molecule type" value="Genomic_DNA"/>
</dbReference>
<dbReference type="Gene3D" id="3.40.630.30">
    <property type="match status" value="1"/>
</dbReference>
<name>A0A061C791_LACDL</name>
<dbReference type="OrthoDB" id="9784707at2"/>
<dbReference type="PANTHER" id="PTHR43441:SF12">
    <property type="entry name" value="RIBOSOMAL N-ACETYLTRANSFERASE YDAF-RELATED"/>
    <property type="match status" value="1"/>
</dbReference>
<dbReference type="Pfam" id="PF13302">
    <property type="entry name" value="Acetyltransf_3"/>
    <property type="match status" value="1"/>
</dbReference>
<dbReference type="GO" id="GO:0008999">
    <property type="term" value="F:protein-N-terminal-alanine acetyltransferase activity"/>
    <property type="evidence" value="ECO:0007669"/>
    <property type="project" value="TreeGrafter"/>
</dbReference>
<dbReference type="EMBL" id="CP031023">
    <property type="protein sequence ID" value="AZA16096.1"/>
    <property type="molecule type" value="Genomic_DNA"/>
</dbReference>
<dbReference type="GO" id="GO:0005737">
    <property type="term" value="C:cytoplasm"/>
    <property type="evidence" value="ECO:0007669"/>
    <property type="project" value="TreeGrafter"/>
</dbReference>
<protein>
    <submittedName>
        <fullName evidence="2 3">N-acetyltransferase</fullName>
    </submittedName>
</protein>
<dbReference type="InterPro" id="IPR051908">
    <property type="entry name" value="Ribosomal_N-acetyltransferase"/>
</dbReference>
<organism evidence="2">
    <name type="scientific">Lactobacillus delbrueckii subsp. lactis</name>
    <dbReference type="NCBI Taxonomy" id="29397"/>
    <lineage>
        <taxon>Bacteria</taxon>
        <taxon>Bacillati</taxon>
        <taxon>Bacillota</taxon>
        <taxon>Bacilli</taxon>
        <taxon>Lactobacillales</taxon>
        <taxon>Lactobacillaceae</taxon>
        <taxon>Lactobacillus</taxon>
    </lineage>
</organism>
<reference evidence="3 4" key="2">
    <citation type="submission" date="2021-12" db="EMBL/GenBank/DDBJ databases">
        <title>Antimicrobial susceptibility of Lactobacillus delbrueckii subsp. lactis obtained from milk products and other habitats.</title>
        <authorList>
            <person name="Shani N."/>
        </authorList>
    </citation>
    <scope>NUCLEOTIDE SEQUENCE [LARGE SCALE GENOMIC DNA]</scope>
    <source>
        <strain evidence="3 4">FAM 21755</strain>
    </source>
</reference>
<evidence type="ECO:0000313" key="4">
    <source>
        <dbReference type="Proteomes" id="UP001200334"/>
    </source>
</evidence>
<dbReference type="InterPro" id="IPR000182">
    <property type="entry name" value="GNAT_dom"/>
</dbReference>